<dbReference type="OrthoDB" id="1491720at2"/>
<sequence>MIQFLMIASLIEFCINHSKTIIMKLLLLFPTFMLCLFMCFSGYSQYKIDEQRFYSSEDNGSELDHELTMQYTYGNEGDKETSLLTLAMPGSTNITRVNKEYNANNAIINSVTQFWDESKKIWQDISRIVYEYDGANNLRMETYQSNNFGTMPFSNSFRITYSYSGSNISSEISQNWNSATSTWENNERDLFEYSGADITLHTDQEWEGGKWVNEEQTEIAYQAAGRPSQTIIKVWNSGTNSWDFDERITYTYASNLMREALGEDFVGGAWVLDHRTELSYENGLPKVVLYQERKSDAWENEDRYLYTHDGNGNNTILTGEVWDSVNLAWEAESRIETDYSLVLPFVLSSESFDIESFKVYPNPASDVLNISTRDNIKNVEIFDVLGKSVKRVLHSKSIDVSNLKTGVYFVKVLTDNGQETKKLAIE</sequence>
<comment type="caution">
    <text evidence="4">The sequence shown here is derived from an EMBL/GenBank/DDBJ whole genome shotgun (WGS) entry which is preliminary data.</text>
</comment>
<evidence type="ECO:0000313" key="4">
    <source>
        <dbReference type="EMBL" id="RXJ45650.1"/>
    </source>
</evidence>
<dbReference type="NCBIfam" id="TIGR04183">
    <property type="entry name" value="Por_Secre_tail"/>
    <property type="match status" value="1"/>
</dbReference>
<dbReference type="AlphaFoldDB" id="A0A4Q0XE32"/>
<organism evidence="4 5">
    <name type="scientific">Gelidibacter gilvus</name>
    <dbReference type="NCBI Taxonomy" id="59602"/>
    <lineage>
        <taxon>Bacteria</taxon>
        <taxon>Pseudomonadati</taxon>
        <taxon>Bacteroidota</taxon>
        <taxon>Flavobacteriia</taxon>
        <taxon>Flavobacteriales</taxon>
        <taxon>Flavobacteriaceae</taxon>
        <taxon>Gelidibacter</taxon>
    </lineage>
</organism>
<dbReference type="EMBL" id="SDDZ01000012">
    <property type="protein sequence ID" value="RXJ45650.1"/>
    <property type="molecule type" value="Genomic_DNA"/>
</dbReference>
<evidence type="ECO:0000313" key="5">
    <source>
        <dbReference type="Proteomes" id="UP000289792"/>
    </source>
</evidence>
<keyword evidence="1" id="KW-0732">Signal</keyword>
<keyword evidence="2" id="KW-0812">Transmembrane</keyword>
<reference evidence="4 5" key="1">
    <citation type="submission" date="2019-01" db="EMBL/GenBank/DDBJ databases">
        <title>Genome sequence of the Antarctic species Gelidibacter gilvus ACAM 158(T).</title>
        <authorList>
            <person name="Bowman J.P."/>
        </authorList>
    </citation>
    <scope>NUCLEOTIDE SEQUENCE [LARGE SCALE GENOMIC DNA]</scope>
    <source>
        <strain evidence="4 5">IC158</strain>
    </source>
</reference>
<name>A0A4Q0XE32_9FLAO</name>
<accession>A0A4Q0XE32</accession>
<keyword evidence="5" id="KW-1185">Reference proteome</keyword>
<keyword evidence="2" id="KW-1133">Transmembrane helix</keyword>
<evidence type="ECO:0000256" key="1">
    <source>
        <dbReference type="ARBA" id="ARBA00022729"/>
    </source>
</evidence>
<protein>
    <submittedName>
        <fullName evidence="4">T9SS type A sorting domain-containing protein</fullName>
    </submittedName>
</protein>
<dbReference type="Pfam" id="PF18962">
    <property type="entry name" value="Por_Secre_tail"/>
    <property type="match status" value="1"/>
</dbReference>
<dbReference type="InterPro" id="IPR026444">
    <property type="entry name" value="Secre_tail"/>
</dbReference>
<dbReference type="Gene3D" id="2.40.128.720">
    <property type="match status" value="4"/>
</dbReference>
<gene>
    <name evidence="4" type="ORF">ESZ48_15685</name>
</gene>
<dbReference type="Proteomes" id="UP000289792">
    <property type="component" value="Unassembled WGS sequence"/>
</dbReference>
<evidence type="ECO:0000259" key="3">
    <source>
        <dbReference type="Pfam" id="PF18962"/>
    </source>
</evidence>
<feature type="domain" description="Secretion system C-terminal sorting" evidence="3">
    <location>
        <begin position="359"/>
        <end position="425"/>
    </location>
</feature>
<keyword evidence="2" id="KW-0472">Membrane</keyword>
<evidence type="ECO:0000256" key="2">
    <source>
        <dbReference type="SAM" id="Phobius"/>
    </source>
</evidence>
<feature type="transmembrane region" description="Helical" evidence="2">
    <location>
        <begin position="21"/>
        <end position="43"/>
    </location>
</feature>
<proteinExistence type="predicted"/>